<dbReference type="PANTHER" id="PTHR43394">
    <property type="entry name" value="ATP-DEPENDENT PERMEASE MDL1, MITOCHONDRIAL"/>
    <property type="match status" value="1"/>
</dbReference>
<evidence type="ECO:0000256" key="7">
    <source>
        <dbReference type="SAM" id="Phobius"/>
    </source>
</evidence>
<name>A0ABS7QLG3_9ACTN</name>
<dbReference type="SUPFAM" id="SSF52540">
    <property type="entry name" value="P-loop containing nucleoside triphosphate hydrolases"/>
    <property type="match status" value="1"/>
</dbReference>
<comment type="subcellular location">
    <subcellularLocation>
        <location evidence="1">Cell membrane</location>
        <topology evidence="1">Multi-pass membrane protein</topology>
    </subcellularLocation>
</comment>
<keyword evidence="5 7" id="KW-1133">Transmembrane helix</keyword>
<evidence type="ECO:0000256" key="5">
    <source>
        <dbReference type="ARBA" id="ARBA00022989"/>
    </source>
</evidence>
<protein>
    <submittedName>
        <fullName evidence="10">ABC transporter ATP-binding protein/permease</fullName>
    </submittedName>
</protein>
<gene>
    <name evidence="10" type="ORF">K7472_04065</name>
</gene>
<dbReference type="Gene3D" id="3.40.50.300">
    <property type="entry name" value="P-loop containing nucleotide triphosphate hydrolases"/>
    <property type="match status" value="1"/>
</dbReference>
<dbReference type="InterPro" id="IPR036640">
    <property type="entry name" value="ABC1_TM_sf"/>
</dbReference>
<evidence type="ECO:0000259" key="9">
    <source>
        <dbReference type="PROSITE" id="PS50929"/>
    </source>
</evidence>
<dbReference type="Gene3D" id="1.20.1560.10">
    <property type="entry name" value="ABC transporter type 1, transmembrane domain"/>
    <property type="match status" value="1"/>
</dbReference>
<dbReference type="RefSeq" id="WP_222973914.1">
    <property type="nucleotide sequence ID" value="NZ_JAINVZ010000002.1"/>
</dbReference>
<dbReference type="InterPro" id="IPR027417">
    <property type="entry name" value="P-loop_NTPase"/>
</dbReference>
<dbReference type="InterPro" id="IPR003593">
    <property type="entry name" value="AAA+_ATPase"/>
</dbReference>
<keyword evidence="2 7" id="KW-0812">Transmembrane</keyword>
<evidence type="ECO:0000256" key="1">
    <source>
        <dbReference type="ARBA" id="ARBA00004651"/>
    </source>
</evidence>
<dbReference type="GO" id="GO:0005524">
    <property type="term" value="F:ATP binding"/>
    <property type="evidence" value="ECO:0007669"/>
    <property type="project" value="UniProtKB-KW"/>
</dbReference>
<sequence>MIRPERPGPQGDSGVGRTDVWRRVLRLFRPHRRQLALSLLIVAIISGLNASSPVLLRAVINDALPHCRTGLLAVLCVLMILAGMLAGGLSILLAAINNRTGQRIVHTLRTDLYGAMQEMPLDYFGEESTAEIQARLASDIGGVSDVMTFAAHSLLGGAATFVTSAVVMLYMSWPIGLASVVLSLALNLLNNRFARKRRRLAREQQSHVARMLQISGEHLSLAGVIIGRTLAREDWQRDVFERASSDVRDKAIRQRLAGRTALALIAMTLACLPACAYWAAGTVLPGLSLGAVVVLTTLQTRLSTPIQQLLQVSAEIQSSAAMFERIFAYLDLPRTRRRSPRAALTRPRERPGSIRLDGVGYGFPGSGRRVLDGFSATIHAGSRTFVMGESGAGKSTLGLVISGLVQPDAGEISVRPPDGPRTASLCDHVTLVPQEAVLSNATIRENLLFARPDADDADIAKALETVCLSGLVAGLTLGLQAPVGERGAQLSGGERQRLALARSLLAGYPVMVMDETLSGVDSETAEQIYRNLDRDFPGRTLIFITHRLPEALPGSDLIVMAKGAVGYHGTRDRTTPPAPQGMPAR</sequence>
<dbReference type="PROSITE" id="PS50929">
    <property type="entry name" value="ABC_TM1F"/>
    <property type="match status" value="1"/>
</dbReference>
<feature type="transmembrane region" description="Helical" evidence="7">
    <location>
        <begin position="146"/>
        <end position="167"/>
    </location>
</feature>
<evidence type="ECO:0000313" key="10">
    <source>
        <dbReference type="EMBL" id="MBY8884018.1"/>
    </source>
</evidence>
<dbReference type="PROSITE" id="PS00211">
    <property type="entry name" value="ABC_TRANSPORTER_1"/>
    <property type="match status" value="1"/>
</dbReference>
<proteinExistence type="predicted"/>
<dbReference type="InterPro" id="IPR039421">
    <property type="entry name" value="Type_1_exporter"/>
</dbReference>
<evidence type="ECO:0000259" key="8">
    <source>
        <dbReference type="PROSITE" id="PS50893"/>
    </source>
</evidence>
<reference evidence="10 11" key="1">
    <citation type="submission" date="2021-08" db="EMBL/GenBank/DDBJ databases">
        <title>Streptomyces sp. PTM05 isolated from lichen.</title>
        <authorList>
            <person name="Somphong A."/>
            <person name="Phongsopitanun W."/>
            <person name="Tanasupawat S."/>
        </authorList>
    </citation>
    <scope>NUCLEOTIDE SEQUENCE [LARGE SCALE GENOMIC DNA]</scope>
    <source>
        <strain evidence="10 11">Ptm05</strain>
    </source>
</reference>
<dbReference type="PANTHER" id="PTHR43394:SF1">
    <property type="entry name" value="ATP-BINDING CASSETTE SUB-FAMILY B MEMBER 10, MITOCHONDRIAL"/>
    <property type="match status" value="1"/>
</dbReference>
<feature type="transmembrane region" description="Helical" evidence="7">
    <location>
        <begin position="260"/>
        <end position="280"/>
    </location>
</feature>
<dbReference type="InterPro" id="IPR011527">
    <property type="entry name" value="ABC1_TM_dom"/>
</dbReference>
<feature type="transmembrane region" description="Helical" evidence="7">
    <location>
        <begin position="35"/>
        <end position="60"/>
    </location>
</feature>
<dbReference type="CDD" id="cd03228">
    <property type="entry name" value="ABCC_MRP_Like"/>
    <property type="match status" value="1"/>
</dbReference>
<evidence type="ECO:0000256" key="6">
    <source>
        <dbReference type="ARBA" id="ARBA00023136"/>
    </source>
</evidence>
<feature type="domain" description="ABC transmembrane type-1" evidence="9">
    <location>
        <begin position="36"/>
        <end position="318"/>
    </location>
</feature>
<organism evidence="10 11">
    <name type="scientific">Streptantibioticus parmotrematis</name>
    <dbReference type="NCBI Taxonomy" id="2873249"/>
    <lineage>
        <taxon>Bacteria</taxon>
        <taxon>Bacillati</taxon>
        <taxon>Actinomycetota</taxon>
        <taxon>Actinomycetes</taxon>
        <taxon>Kitasatosporales</taxon>
        <taxon>Streptomycetaceae</taxon>
        <taxon>Streptantibioticus</taxon>
    </lineage>
</organism>
<evidence type="ECO:0000313" key="11">
    <source>
        <dbReference type="Proteomes" id="UP001198565"/>
    </source>
</evidence>
<dbReference type="InterPro" id="IPR003439">
    <property type="entry name" value="ABC_transporter-like_ATP-bd"/>
</dbReference>
<dbReference type="Pfam" id="PF00005">
    <property type="entry name" value="ABC_tran"/>
    <property type="match status" value="1"/>
</dbReference>
<dbReference type="SUPFAM" id="SSF90123">
    <property type="entry name" value="ABC transporter transmembrane region"/>
    <property type="match status" value="1"/>
</dbReference>
<feature type="transmembrane region" description="Helical" evidence="7">
    <location>
        <begin position="72"/>
        <end position="96"/>
    </location>
</feature>
<dbReference type="CDD" id="cd18550">
    <property type="entry name" value="ABC_6TM_exporter_like"/>
    <property type="match status" value="1"/>
</dbReference>
<dbReference type="Proteomes" id="UP001198565">
    <property type="component" value="Unassembled WGS sequence"/>
</dbReference>
<keyword evidence="6 7" id="KW-0472">Membrane</keyword>
<keyword evidence="4 10" id="KW-0067">ATP-binding</keyword>
<accession>A0ABS7QLG3</accession>
<comment type="caution">
    <text evidence="10">The sequence shown here is derived from an EMBL/GenBank/DDBJ whole genome shotgun (WGS) entry which is preliminary data.</text>
</comment>
<dbReference type="PROSITE" id="PS50893">
    <property type="entry name" value="ABC_TRANSPORTER_2"/>
    <property type="match status" value="1"/>
</dbReference>
<evidence type="ECO:0000256" key="3">
    <source>
        <dbReference type="ARBA" id="ARBA00022741"/>
    </source>
</evidence>
<evidence type="ECO:0000256" key="2">
    <source>
        <dbReference type="ARBA" id="ARBA00022692"/>
    </source>
</evidence>
<dbReference type="SMART" id="SM00382">
    <property type="entry name" value="AAA"/>
    <property type="match status" value="1"/>
</dbReference>
<dbReference type="EMBL" id="JAINVZ010000002">
    <property type="protein sequence ID" value="MBY8884018.1"/>
    <property type="molecule type" value="Genomic_DNA"/>
</dbReference>
<dbReference type="InterPro" id="IPR017871">
    <property type="entry name" value="ABC_transporter-like_CS"/>
</dbReference>
<dbReference type="Pfam" id="PF00664">
    <property type="entry name" value="ABC_membrane"/>
    <property type="match status" value="1"/>
</dbReference>
<keyword evidence="3" id="KW-0547">Nucleotide-binding</keyword>
<keyword evidence="11" id="KW-1185">Reference proteome</keyword>
<feature type="transmembrane region" description="Helical" evidence="7">
    <location>
        <begin position="173"/>
        <end position="189"/>
    </location>
</feature>
<feature type="domain" description="ABC transporter" evidence="8">
    <location>
        <begin position="354"/>
        <end position="585"/>
    </location>
</feature>
<evidence type="ECO:0000256" key="4">
    <source>
        <dbReference type="ARBA" id="ARBA00022840"/>
    </source>
</evidence>